<keyword evidence="1" id="KW-0472">Membrane</keyword>
<proteinExistence type="predicted"/>
<evidence type="ECO:0000313" key="3">
    <source>
        <dbReference type="Proteomes" id="UP000770661"/>
    </source>
</evidence>
<keyword evidence="1" id="KW-0812">Transmembrane</keyword>
<feature type="transmembrane region" description="Helical" evidence="1">
    <location>
        <begin position="56"/>
        <end position="75"/>
    </location>
</feature>
<dbReference type="OrthoDB" id="6380821at2759"/>
<accession>A0A8J4Y3D3</accession>
<dbReference type="AlphaFoldDB" id="A0A8J4Y3D3"/>
<evidence type="ECO:0000256" key="1">
    <source>
        <dbReference type="SAM" id="Phobius"/>
    </source>
</evidence>
<evidence type="ECO:0000313" key="2">
    <source>
        <dbReference type="EMBL" id="KAG0714050.1"/>
    </source>
</evidence>
<reference evidence="2" key="1">
    <citation type="submission" date="2020-07" db="EMBL/GenBank/DDBJ databases">
        <title>The High-quality genome of the commercially important snow crab, Chionoecetes opilio.</title>
        <authorList>
            <person name="Jeong J.-H."/>
            <person name="Ryu S."/>
        </authorList>
    </citation>
    <scope>NUCLEOTIDE SEQUENCE</scope>
    <source>
        <strain evidence="2">MADBK_172401_WGS</strain>
        <tissue evidence="2">Digestive gland</tissue>
    </source>
</reference>
<dbReference type="Proteomes" id="UP000770661">
    <property type="component" value="Unassembled WGS sequence"/>
</dbReference>
<comment type="caution">
    <text evidence="2">The sequence shown here is derived from an EMBL/GenBank/DDBJ whole genome shotgun (WGS) entry which is preliminary data.</text>
</comment>
<sequence>MDPTTTTTSDDGDLSHSSLWRRVLRPPVLLAVGSPVVLVISLVLLAVFLLRENWHGVLLSAVAFVTWTQLIYWFFRARTLLHPRHPHQREARCMACTRHGRGSYKGRLRQASAGVTSGGPGRSAGISLFIDLCIRPTARNPLSGDAAPLPC</sequence>
<keyword evidence="3" id="KW-1185">Reference proteome</keyword>
<organism evidence="2 3">
    <name type="scientific">Chionoecetes opilio</name>
    <name type="common">Atlantic snow crab</name>
    <name type="synonym">Cancer opilio</name>
    <dbReference type="NCBI Taxonomy" id="41210"/>
    <lineage>
        <taxon>Eukaryota</taxon>
        <taxon>Metazoa</taxon>
        <taxon>Ecdysozoa</taxon>
        <taxon>Arthropoda</taxon>
        <taxon>Crustacea</taxon>
        <taxon>Multicrustacea</taxon>
        <taxon>Malacostraca</taxon>
        <taxon>Eumalacostraca</taxon>
        <taxon>Eucarida</taxon>
        <taxon>Decapoda</taxon>
        <taxon>Pleocyemata</taxon>
        <taxon>Brachyura</taxon>
        <taxon>Eubrachyura</taxon>
        <taxon>Majoidea</taxon>
        <taxon>Majidae</taxon>
        <taxon>Chionoecetes</taxon>
    </lineage>
</organism>
<gene>
    <name evidence="2" type="ORF">GWK47_014879</name>
</gene>
<feature type="transmembrane region" description="Helical" evidence="1">
    <location>
        <begin position="28"/>
        <end position="50"/>
    </location>
</feature>
<name>A0A8J4Y3D3_CHIOP</name>
<protein>
    <submittedName>
        <fullName evidence="2">Uncharacterized protein</fullName>
    </submittedName>
</protein>
<dbReference type="EMBL" id="JACEEZ010020842">
    <property type="protein sequence ID" value="KAG0714050.1"/>
    <property type="molecule type" value="Genomic_DNA"/>
</dbReference>
<keyword evidence="1" id="KW-1133">Transmembrane helix</keyword>